<feature type="region of interest" description="Disordered" evidence="1">
    <location>
        <begin position="45"/>
        <end position="64"/>
    </location>
</feature>
<accession>A0A7G8PA49</accession>
<reference evidence="2 3" key="1">
    <citation type="submission" date="2020-07" db="EMBL/GenBank/DDBJ databases">
        <title>Draft genome sequence of four isobutane-metabolizing strains capable of cometabolically degrading diverse ether contaminants.</title>
        <authorList>
            <person name="Chen W."/>
            <person name="Faulkner N."/>
            <person name="Smith C."/>
            <person name="Hyman M."/>
        </authorList>
    </citation>
    <scope>NUCLEOTIDE SEQUENCE [LARGE SCALE GENOMIC DNA]</scope>
    <source>
        <strain evidence="2 3">2A</strain>
    </source>
</reference>
<dbReference type="Proteomes" id="UP000515498">
    <property type="component" value="Chromosome"/>
</dbReference>
<organism evidence="2 3">
    <name type="scientific">Mycolicibacterium fluoranthenivorans</name>
    <dbReference type="NCBI Taxonomy" id="258505"/>
    <lineage>
        <taxon>Bacteria</taxon>
        <taxon>Bacillati</taxon>
        <taxon>Actinomycetota</taxon>
        <taxon>Actinomycetes</taxon>
        <taxon>Mycobacteriales</taxon>
        <taxon>Mycobacteriaceae</taxon>
        <taxon>Mycolicibacterium</taxon>
    </lineage>
</organism>
<dbReference type="AlphaFoldDB" id="A0A7G8PA49"/>
<dbReference type="KEGG" id="mflu:HZU40_23775"/>
<proteinExistence type="predicted"/>
<gene>
    <name evidence="2" type="ORF">HZU40_23775</name>
</gene>
<evidence type="ECO:0000313" key="3">
    <source>
        <dbReference type="Proteomes" id="UP000515498"/>
    </source>
</evidence>
<dbReference type="RefSeq" id="WP_187096027.1">
    <property type="nucleotide sequence ID" value="NZ_CP059894.1"/>
</dbReference>
<evidence type="ECO:0000313" key="2">
    <source>
        <dbReference type="EMBL" id="QNJ91215.1"/>
    </source>
</evidence>
<evidence type="ECO:0000256" key="1">
    <source>
        <dbReference type="SAM" id="MobiDB-lite"/>
    </source>
</evidence>
<dbReference type="EMBL" id="CP059894">
    <property type="protein sequence ID" value="QNJ91215.1"/>
    <property type="molecule type" value="Genomic_DNA"/>
</dbReference>
<protein>
    <submittedName>
        <fullName evidence="2">Uncharacterized protein</fullName>
    </submittedName>
</protein>
<name>A0A7G8PA49_9MYCO</name>
<sequence length="122" mass="13731">MPDGDAKFGDVYWVSKEATEHPARVGKPARPMACMAERRDDTVWSGLPRVTSDAKPEDQPSRAMPDIHATRLSDAGWWTARYIHPVHKDVTGQSGMCEYLGKLPTDEVKVAREVYRGRLYDS</sequence>